<keyword evidence="2" id="KW-0472">Membrane</keyword>
<sequence length="345" mass="37612">MGNSTPRSLKFSGIPLVPRDVPVCIPGDEIPIPSDEIPILIPRISAEILARQRQEREPEALLDPGILPNPGIFPNPGILPNPENSLKSREFFQIQGILPDPENSSGSREFSAPRNSPKSREFSQIQGFSQIQEFSAPGTLPNPENSSRSREFFGIQGILCSRELSQIQGIVPNPGIFPNPGDSPLQGGAASSGICSSHSQDRPRMLMGIPGCRWKFRNFWSRLEFWDANGNFGMQVGILGSLMLLMGIQEFLVPIGIQGWSWEFRDADGNSGISGPGENSGNSGPGGNSRMQVGILGWRWKLRNFWSRLEFWDGYGNSGMLMGIPGSLVLLGIQGILVLMGIQGC</sequence>
<gene>
    <name evidence="3" type="ORF">HGM15179_019510</name>
</gene>
<keyword evidence="2" id="KW-1133">Transmembrane helix</keyword>
<evidence type="ECO:0000256" key="1">
    <source>
        <dbReference type="SAM" id="MobiDB-lite"/>
    </source>
</evidence>
<reference evidence="3" key="1">
    <citation type="submission" date="2019-04" db="EMBL/GenBank/DDBJ databases">
        <title>Genome assembly of Zosterops borbonicus 15179.</title>
        <authorList>
            <person name="Leroy T."/>
            <person name="Anselmetti Y."/>
            <person name="Tilak M.-K."/>
            <person name="Nabholz B."/>
        </authorList>
    </citation>
    <scope>NUCLEOTIDE SEQUENCE</scope>
    <source>
        <strain evidence="3">HGM_15179</strain>
        <tissue evidence="3">Muscle</tissue>
    </source>
</reference>
<organism evidence="3 4">
    <name type="scientific">Zosterops borbonicus</name>
    <dbReference type="NCBI Taxonomy" id="364589"/>
    <lineage>
        <taxon>Eukaryota</taxon>
        <taxon>Metazoa</taxon>
        <taxon>Chordata</taxon>
        <taxon>Craniata</taxon>
        <taxon>Vertebrata</taxon>
        <taxon>Euteleostomi</taxon>
        <taxon>Archelosauria</taxon>
        <taxon>Archosauria</taxon>
        <taxon>Dinosauria</taxon>
        <taxon>Saurischia</taxon>
        <taxon>Theropoda</taxon>
        <taxon>Coelurosauria</taxon>
        <taxon>Aves</taxon>
        <taxon>Neognathae</taxon>
        <taxon>Neoaves</taxon>
        <taxon>Telluraves</taxon>
        <taxon>Australaves</taxon>
        <taxon>Passeriformes</taxon>
        <taxon>Sylvioidea</taxon>
        <taxon>Zosteropidae</taxon>
        <taxon>Zosterops</taxon>
    </lineage>
</organism>
<name>A0A8K1DB85_9PASS</name>
<keyword evidence="2" id="KW-0812">Transmembrane</keyword>
<comment type="caution">
    <text evidence="3">The sequence shown here is derived from an EMBL/GenBank/DDBJ whole genome shotgun (WGS) entry which is preliminary data.</text>
</comment>
<dbReference type="Proteomes" id="UP000796761">
    <property type="component" value="Unassembled WGS sequence"/>
</dbReference>
<feature type="compositionally biased region" description="Polar residues" evidence="1">
    <location>
        <begin position="102"/>
        <end position="125"/>
    </location>
</feature>
<dbReference type="EMBL" id="SWJQ01001712">
    <property type="protein sequence ID" value="TRZ07594.1"/>
    <property type="molecule type" value="Genomic_DNA"/>
</dbReference>
<feature type="region of interest" description="Disordered" evidence="1">
    <location>
        <begin position="61"/>
        <end position="80"/>
    </location>
</feature>
<proteinExistence type="predicted"/>
<accession>A0A8K1DB85</accession>
<evidence type="ECO:0000313" key="3">
    <source>
        <dbReference type="EMBL" id="TRZ07594.1"/>
    </source>
</evidence>
<feature type="transmembrane region" description="Helical" evidence="2">
    <location>
        <begin position="320"/>
        <end position="342"/>
    </location>
</feature>
<feature type="region of interest" description="Disordered" evidence="1">
    <location>
        <begin position="97"/>
        <end position="125"/>
    </location>
</feature>
<evidence type="ECO:0000256" key="2">
    <source>
        <dbReference type="SAM" id="Phobius"/>
    </source>
</evidence>
<feature type="transmembrane region" description="Helical" evidence="2">
    <location>
        <begin position="236"/>
        <end position="257"/>
    </location>
</feature>
<protein>
    <submittedName>
        <fullName evidence="3">Uncharacterized protein</fullName>
    </submittedName>
</protein>
<dbReference type="AlphaFoldDB" id="A0A8K1DB85"/>
<evidence type="ECO:0000313" key="4">
    <source>
        <dbReference type="Proteomes" id="UP000796761"/>
    </source>
</evidence>
<keyword evidence="4" id="KW-1185">Reference proteome</keyword>